<dbReference type="PANTHER" id="PTHR47756:SF2">
    <property type="entry name" value="BLL6612 PROTEIN"/>
    <property type="match status" value="1"/>
</dbReference>
<feature type="domain" description="RNA polymerase sigma-70 region 2" evidence="1">
    <location>
        <begin position="13"/>
        <end position="76"/>
    </location>
</feature>
<evidence type="ECO:0000259" key="3">
    <source>
        <dbReference type="Pfam" id="PF20239"/>
    </source>
</evidence>
<dbReference type="InterPro" id="IPR011990">
    <property type="entry name" value="TPR-like_helical_dom_sf"/>
</dbReference>
<accession>A0ABY8Q9G2</accession>
<feature type="domain" description="DUF6596" evidence="3">
    <location>
        <begin position="178"/>
        <end position="275"/>
    </location>
</feature>
<dbReference type="Gene3D" id="1.25.40.10">
    <property type="entry name" value="Tetratricopeptide repeat domain"/>
    <property type="match status" value="1"/>
</dbReference>
<dbReference type="SUPFAM" id="SSF88946">
    <property type="entry name" value="Sigma2 domain of RNA polymerase sigma factors"/>
    <property type="match status" value="1"/>
</dbReference>
<dbReference type="Gene3D" id="1.10.10.10">
    <property type="entry name" value="Winged helix-like DNA-binding domain superfamily/Winged helix DNA-binding domain"/>
    <property type="match status" value="1"/>
</dbReference>
<evidence type="ECO:0000259" key="1">
    <source>
        <dbReference type="Pfam" id="PF04542"/>
    </source>
</evidence>
<dbReference type="Proteomes" id="UP001230978">
    <property type="component" value="Chromosome"/>
</dbReference>
<dbReference type="Gene3D" id="1.10.1740.10">
    <property type="match status" value="1"/>
</dbReference>
<dbReference type="Pfam" id="PF08281">
    <property type="entry name" value="Sigma70_r4_2"/>
    <property type="match status" value="1"/>
</dbReference>
<dbReference type="InterPro" id="IPR007627">
    <property type="entry name" value="RNA_pol_sigma70_r2"/>
</dbReference>
<dbReference type="RefSeq" id="WP_281467738.1">
    <property type="nucleotide sequence ID" value="NZ_CP124535.1"/>
</dbReference>
<evidence type="ECO:0000313" key="4">
    <source>
        <dbReference type="EMBL" id="WGV16915.1"/>
    </source>
</evidence>
<dbReference type="EMBL" id="CP124535">
    <property type="protein sequence ID" value="WGV16915.1"/>
    <property type="molecule type" value="Genomic_DNA"/>
</dbReference>
<dbReference type="SUPFAM" id="SSF88659">
    <property type="entry name" value="Sigma3 and sigma4 domains of RNA polymerase sigma factors"/>
    <property type="match status" value="1"/>
</dbReference>
<evidence type="ECO:0000259" key="2">
    <source>
        <dbReference type="Pfam" id="PF08281"/>
    </source>
</evidence>
<protein>
    <submittedName>
        <fullName evidence="4">Sigma factor-like helix-turn-helix DNA-binding protein</fullName>
    </submittedName>
</protein>
<gene>
    <name evidence="4" type="ORF">QF092_03630</name>
</gene>
<proteinExistence type="predicted"/>
<dbReference type="InterPro" id="IPR046531">
    <property type="entry name" value="DUF6596"/>
</dbReference>
<evidence type="ECO:0000313" key="5">
    <source>
        <dbReference type="Proteomes" id="UP001230978"/>
    </source>
</evidence>
<feature type="domain" description="RNA polymerase sigma factor 70 region 4 type 2" evidence="2">
    <location>
        <begin position="109"/>
        <end position="159"/>
    </location>
</feature>
<dbReference type="Pfam" id="PF20239">
    <property type="entry name" value="DUF6596"/>
    <property type="match status" value="1"/>
</dbReference>
<organism evidence="4 5">
    <name type="scientific">Fuscovulum ytuae</name>
    <dbReference type="NCBI Taxonomy" id="3042299"/>
    <lineage>
        <taxon>Bacteria</taxon>
        <taxon>Pseudomonadati</taxon>
        <taxon>Pseudomonadota</taxon>
        <taxon>Alphaproteobacteria</taxon>
        <taxon>Rhodobacterales</taxon>
        <taxon>Paracoccaceae</taxon>
        <taxon>Fuscovulum</taxon>
    </lineage>
</organism>
<sequence length="401" mass="43381">MTPEDALAHCLRRDRGRIVAALASRLGDVQRAEDALHEAAASALTHWGRAGLPARPEAWLLRAAYRKAIDGFRRDRTAQRHAQAMAVLAKDEAALDDHPDIPDDRLRLIFACCHPALDPKSRVALTLRTVCGLTTSEIARAFLDAEPTMGQRLSRAKAKSAAARIPFAIPGPEDWPSRLDTVLATLYLIFTTGYVAGPNEPRDLCAEAVFLARLLVQLRPDEAEIEGCLALLLLTQSRAKARIGPDGATVPLTEQDRGNWDRAAMREGLALIDTAMARRSPGPYQIKAAIAACHLADPAPDWPQIVALYTRLLDFEPTPVIRLNRAVAVAEAGDLAQALADLAPLAEALSDYQPLHAARAELLTRAGQGPAAQSAYDRAIALATSPADAAFLTNRRDKRPI</sequence>
<dbReference type="Pfam" id="PF04542">
    <property type="entry name" value="Sigma70_r2"/>
    <property type="match status" value="1"/>
</dbReference>
<dbReference type="SUPFAM" id="SSF48452">
    <property type="entry name" value="TPR-like"/>
    <property type="match status" value="1"/>
</dbReference>
<dbReference type="PANTHER" id="PTHR47756">
    <property type="entry name" value="BLL6612 PROTEIN-RELATED"/>
    <property type="match status" value="1"/>
</dbReference>
<dbReference type="InterPro" id="IPR036388">
    <property type="entry name" value="WH-like_DNA-bd_sf"/>
</dbReference>
<dbReference type="InterPro" id="IPR013324">
    <property type="entry name" value="RNA_pol_sigma_r3/r4-like"/>
</dbReference>
<reference evidence="4 5" key="1">
    <citation type="submission" date="2023-04" db="EMBL/GenBank/DDBJ databases">
        <title>YMD61, complete Genome.</title>
        <authorList>
            <person name="Zhang J."/>
        </authorList>
    </citation>
    <scope>NUCLEOTIDE SEQUENCE [LARGE SCALE GENOMIC DNA]</scope>
    <source>
        <strain evidence="4 5">YMD61</strain>
    </source>
</reference>
<keyword evidence="5" id="KW-1185">Reference proteome</keyword>
<dbReference type="InterPro" id="IPR013325">
    <property type="entry name" value="RNA_pol_sigma_r2"/>
</dbReference>
<name>A0ABY8Q9G2_9RHOB</name>
<dbReference type="InterPro" id="IPR013249">
    <property type="entry name" value="RNA_pol_sigma70_r4_t2"/>
</dbReference>